<protein>
    <submittedName>
        <fullName evidence="1">Unnamed protein product</fullName>
    </submittedName>
</protein>
<reference evidence="1" key="1">
    <citation type="submission" date="2023-04" db="EMBL/GenBank/DDBJ databases">
        <title>Ambrosiozyma monospora NBRC 10751.</title>
        <authorList>
            <person name="Ichikawa N."/>
            <person name="Sato H."/>
            <person name="Tonouchi N."/>
        </authorList>
    </citation>
    <scope>NUCLEOTIDE SEQUENCE</scope>
    <source>
        <strain evidence="1">NBRC 10751</strain>
    </source>
</reference>
<dbReference type="Proteomes" id="UP001165064">
    <property type="component" value="Unassembled WGS sequence"/>
</dbReference>
<gene>
    <name evidence="1" type="ORF">Amon02_000391200</name>
</gene>
<evidence type="ECO:0000313" key="2">
    <source>
        <dbReference type="Proteomes" id="UP001165064"/>
    </source>
</evidence>
<sequence>MSLQMQLIFTALVTELVTLSILVLPLPSGIQDKVVNFAYMALTNQTITISVVFCGGINALIFFDALQKVINKKYDTGVGVIRDSYGNVIPGGNIWDIRAQKFYNERNMYITGAILFLGLALYFNVLLLKSLVKNKKKLRNLTKGLAADGSVKTGGDSVSELKLDELRGQLKKNQATVLALQKQLDGVHTEYQRKADEVSGASADVKPALKKDA</sequence>
<proteinExistence type="predicted"/>
<accession>A0ACB5T2E7</accession>
<organism evidence="1 2">
    <name type="scientific">Ambrosiozyma monospora</name>
    <name type="common">Yeast</name>
    <name type="synonym">Endomycopsis monosporus</name>
    <dbReference type="NCBI Taxonomy" id="43982"/>
    <lineage>
        <taxon>Eukaryota</taxon>
        <taxon>Fungi</taxon>
        <taxon>Dikarya</taxon>
        <taxon>Ascomycota</taxon>
        <taxon>Saccharomycotina</taxon>
        <taxon>Pichiomycetes</taxon>
        <taxon>Pichiales</taxon>
        <taxon>Pichiaceae</taxon>
        <taxon>Ambrosiozyma</taxon>
    </lineage>
</organism>
<keyword evidence="2" id="KW-1185">Reference proteome</keyword>
<evidence type="ECO:0000313" key="1">
    <source>
        <dbReference type="EMBL" id="GME79369.1"/>
    </source>
</evidence>
<name>A0ACB5T2E7_AMBMO</name>
<dbReference type="EMBL" id="BSXS01002568">
    <property type="protein sequence ID" value="GME79369.1"/>
    <property type="molecule type" value="Genomic_DNA"/>
</dbReference>
<comment type="caution">
    <text evidence="1">The sequence shown here is derived from an EMBL/GenBank/DDBJ whole genome shotgun (WGS) entry which is preliminary data.</text>
</comment>